<organism evidence="2 3">
    <name type="scientific">Blautia parvula</name>
    <dbReference type="NCBI Taxonomy" id="2877527"/>
    <lineage>
        <taxon>Bacteria</taxon>
        <taxon>Bacillati</taxon>
        <taxon>Bacillota</taxon>
        <taxon>Clostridia</taxon>
        <taxon>Lachnospirales</taxon>
        <taxon>Lachnospiraceae</taxon>
        <taxon>Blautia</taxon>
    </lineage>
</organism>
<comment type="caution">
    <text evidence="2">The sequence shown here is derived from an EMBL/GenBank/DDBJ whole genome shotgun (WGS) entry which is preliminary data.</text>
</comment>
<dbReference type="Gene3D" id="3.20.20.80">
    <property type="entry name" value="Glycosidases"/>
    <property type="match status" value="1"/>
</dbReference>
<keyword evidence="3" id="KW-1185">Reference proteome</keyword>
<dbReference type="InterPro" id="IPR017853">
    <property type="entry name" value="GH"/>
</dbReference>
<name>A0ABQ0BQI7_9FIRM</name>
<evidence type="ECO:0000313" key="2">
    <source>
        <dbReference type="EMBL" id="GAA6498697.1"/>
    </source>
</evidence>
<dbReference type="Gene3D" id="2.60.40.3950">
    <property type="match status" value="1"/>
</dbReference>
<dbReference type="PANTHER" id="PTHR37836:SF2">
    <property type="entry name" value="DUF4038 DOMAIN-CONTAINING PROTEIN"/>
    <property type="match status" value="1"/>
</dbReference>
<dbReference type="SUPFAM" id="SSF51445">
    <property type="entry name" value="(Trans)glycosidases"/>
    <property type="match status" value="1"/>
</dbReference>
<evidence type="ECO:0000313" key="3">
    <source>
        <dbReference type="Proteomes" id="UP001600941"/>
    </source>
</evidence>
<gene>
    <name evidence="2" type="ORF">K340107D12_15130</name>
</gene>
<evidence type="ECO:0000259" key="1">
    <source>
        <dbReference type="Pfam" id="PF18310"/>
    </source>
</evidence>
<reference evidence="2 3" key="1">
    <citation type="submission" date="2024-04" db="EMBL/GenBank/DDBJ databases">
        <title>Defined microbial consortia suppress multidrug-resistant proinflammatory Enterobacteriaceae via ecological control.</title>
        <authorList>
            <person name="Furuichi M."/>
            <person name="Kawaguchi T."/>
            <person name="Pust M."/>
            <person name="Yasuma K."/>
            <person name="Plichta D."/>
            <person name="Hasegawa N."/>
            <person name="Ohya T."/>
            <person name="Bhattarai S."/>
            <person name="Sasajima S."/>
            <person name="Aoto Y."/>
            <person name="Tuganbaev T."/>
            <person name="Yaginuma M."/>
            <person name="Ueda M."/>
            <person name="Okahashi N."/>
            <person name="Amafuji K."/>
            <person name="Kiridooshi Y."/>
            <person name="Sugita K."/>
            <person name="Strazar M."/>
            <person name="Skelly A."/>
            <person name="Suda W."/>
            <person name="Hattori M."/>
            <person name="Nakamoto N."/>
            <person name="Caballero S."/>
            <person name="Norman J."/>
            <person name="Olle B."/>
            <person name="Tanoue T."/>
            <person name="Arita M."/>
            <person name="Bucci V."/>
            <person name="Atarashi K."/>
            <person name="Xavier R."/>
            <person name="Honda K."/>
        </authorList>
    </citation>
    <scope>NUCLEOTIDE SEQUENCE [LARGE SCALE GENOMIC DNA]</scope>
    <source>
        <strain evidence="3">k34-0107-D12</strain>
    </source>
</reference>
<accession>A0ABQ0BQI7</accession>
<dbReference type="RefSeq" id="WP_227210371.1">
    <property type="nucleotide sequence ID" value="NZ_BAABZQ010000001.1"/>
</dbReference>
<dbReference type="Pfam" id="PF18310">
    <property type="entry name" value="DUF5605"/>
    <property type="match status" value="1"/>
</dbReference>
<protein>
    <submittedName>
        <fullName evidence="2">DUF5605 domain-containing protein</fullName>
    </submittedName>
</protein>
<dbReference type="EMBL" id="BAABZQ010000001">
    <property type="protein sequence ID" value="GAA6498697.1"/>
    <property type="molecule type" value="Genomic_DNA"/>
</dbReference>
<feature type="domain" description="DUF5605" evidence="1">
    <location>
        <begin position="367"/>
        <end position="431"/>
    </location>
</feature>
<dbReference type="PANTHER" id="PTHR37836">
    <property type="entry name" value="LMO1036 PROTEIN"/>
    <property type="match status" value="1"/>
</dbReference>
<dbReference type="Proteomes" id="UP001600941">
    <property type="component" value="Unassembled WGS sequence"/>
</dbReference>
<proteinExistence type="predicted"/>
<sequence>MNGNRKCGKVLTKGCRFEYEDGTPYIPFGTTVYALLYQPEYRIRETLETLRISPFNKIRFCIFPKYYEYVREEPDVFPFEMEGNKICVDRPVEIYWKRLETVLDELEEMGVQADLILFHPYDKWGFAHLTMSERKKYLSYIIQRISARKNVWWSLANEYDVMYDFKEEDWRELESFLADNDTQKHLISCHNWQKFYDSSHDTISHVSIQSCWYQEAGTLMKRYGKPVIYDEMGYEGNLQQNWGNLSAFEVVNRFWCVYTQGAYASHGETYYAEHEVLWWAKGGRLKGESPRRIQWLKEILESFPGALSPIVSGYEQQGSGDTQEDNSALLQKLMQLPESIRGFAFAMTKLTEKEKEKMLLADPQYFGHFKEKVYLRYFARSCPSICSMKLPKAGCYSVEVLDVWEMTRTQIYAAAEGEIEVRLPAKEGIAVLACQN</sequence>
<dbReference type="InterPro" id="IPR041239">
    <property type="entry name" value="DUF5605"/>
</dbReference>